<evidence type="ECO:0000259" key="6">
    <source>
        <dbReference type="SMART" id="SM00474"/>
    </source>
</evidence>
<accession>A0AAW4NT03</accession>
<evidence type="ECO:0000256" key="3">
    <source>
        <dbReference type="ARBA" id="ARBA00022801"/>
    </source>
</evidence>
<dbReference type="Pfam" id="PF01612">
    <property type="entry name" value="DNA_pol_A_exo1"/>
    <property type="match status" value="1"/>
</dbReference>
<dbReference type="SMART" id="SM00474">
    <property type="entry name" value="35EXOc"/>
    <property type="match status" value="1"/>
</dbReference>
<keyword evidence="4 7" id="KW-0269">Exonuclease</keyword>
<keyword evidence="1" id="KW-0540">Nuclease</keyword>
<dbReference type="GO" id="GO:0046872">
    <property type="term" value="F:metal ion binding"/>
    <property type="evidence" value="ECO:0007669"/>
    <property type="project" value="UniProtKB-KW"/>
</dbReference>
<proteinExistence type="predicted"/>
<keyword evidence="5" id="KW-0460">Magnesium</keyword>
<keyword evidence="2" id="KW-0479">Metal-binding</keyword>
<gene>
    <name evidence="7" type="ORF">KZY68_09035</name>
</gene>
<evidence type="ECO:0000313" key="8">
    <source>
        <dbReference type="Proteomes" id="UP001196873"/>
    </source>
</evidence>
<evidence type="ECO:0000256" key="1">
    <source>
        <dbReference type="ARBA" id="ARBA00022722"/>
    </source>
</evidence>
<comment type="caution">
    <text evidence="7">The sequence shown here is derived from an EMBL/GenBank/DDBJ whole genome shotgun (WGS) entry which is preliminary data.</text>
</comment>
<evidence type="ECO:0000313" key="7">
    <source>
        <dbReference type="EMBL" id="MBW4866146.1"/>
    </source>
</evidence>
<sequence length="223" mass="25822">MKKTIYSKFDKKLITELPIALFPGRIITIINENDADKAVDYLLSCDILGVDTETRPMFRKGEQHKVALLQVASRDTCFLFRLNDIGIPPSVIRLLEDCTVPKIGLSWHDDLLSLHRRVEFNPGYFVDLQDIVKEIGIKDLSLQKLYANIFHQKISKRQRLTNWEAEVLSDKQKLYAATDAWACIKLYEEINRLYKTKEYTLVVSPEPMDSDASHNEEVVEIHR</sequence>
<dbReference type="GO" id="GO:0008408">
    <property type="term" value="F:3'-5' exonuclease activity"/>
    <property type="evidence" value="ECO:0007669"/>
    <property type="project" value="InterPro"/>
</dbReference>
<keyword evidence="3" id="KW-0378">Hydrolase</keyword>
<dbReference type="PANTHER" id="PTHR13620:SF109">
    <property type="entry name" value="3'-5' EXONUCLEASE"/>
    <property type="match status" value="1"/>
</dbReference>
<dbReference type="RefSeq" id="WP_219428406.1">
    <property type="nucleotide sequence ID" value="NZ_JAHXRD010000022.1"/>
</dbReference>
<evidence type="ECO:0000256" key="2">
    <source>
        <dbReference type="ARBA" id="ARBA00022723"/>
    </source>
</evidence>
<dbReference type="CDD" id="cd06141">
    <property type="entry name" value="WRN_exo"/>
    <property type="match status" value="1"/>
</dbReference>
<protein>
    <submittedName>
        <fullName evidence="7">3'-5' exonuclease domain-containing protein 2</fullName>
    </submittedName>
</protein>
<evidence type="ECO:0000256" key="5">
    <source>
        <dbReference type="ARBA" id="ARBA00022842"/>
    </source>
</evidence>
<organism evidence="7 8">
    <name type="scientific">Segatella salivae</name>
    <dbReference type="NCBI Taxonomy" id="228604"/>
    <lineage>
        <taxon>Bacteria</taxon>
        <taxon>Pseudomonadati</taxon>
        <taxon>Bacteroidota</taxon>
        <taxon>Bacteroidia</taxon>
        <taxon>Bacteroidales</taxon>
        <taxon>Prevotellaceae</taxon>
        <taxon>Segatella</taxon>
    </lineage>
</organism>
<evidence type="ECO:0000256" key="4">
    <source>
        <dbReference type="ARBA" id="ARBA00022839"/>
    </source>
</evidence>
<dbReference type="InterPro" id="IPR002562">
    <property type="entry name" value="3'-5'_exonuclease_dom"/>
</dbReference>
<dbReference type="AlphaFoldDB" id="A0AAW4NT03"/>
<dbReference type="Proteomes" id="UP001196873">
    <property type="component" value="Unassembled WGS sequence"/>
</dbReference>
<name>A0AAW4NT03_9BACT</name>
<dbReference type="GO" id="GO:0006139">
    <property type="term" value="P:nucleobase-containing compound metabolic process"/>
    <property type="evidence" value="ECO:0007669"/>
    <property type="project" value="InterPro"/>
</dbReference>
<reference evidence="7" key="1">
    <citation type="submission" date="2021-07" db="EMBL/GenBank/DDBJ databases">
        <title>Genomic diversity and antimicrobial resistance of Prevotella spp. isolated from chronic lung disease airways.</title>
        <authorList>
            <person name="Webb K.A."/>
            <person name="Olagoke O.S."/>
            <person name="Baird T."/>
            <person name="Neill J."/>
            <person name="Pham A."/>
            <person name="Wells T.J."/>
            <person name="Ramsay K.A."/>
            <person name="Bell S.C."/>
            <person name="Sarovich D.S."/>
            <person name="Price E.P."/>
        </authorList>
    </citation>
    <scope>NUCLEOTIDE SEQUENCE</scope>
    <source>
        <strain evidence="7">SCHI0047.S.3</strain>
    </source>
</reference>
<dbReference type="GO" id="GO:0003676">
    <property type="term" value="F:nucleic acid binding"/>
    <property type="evidence" value="ECO:0007669"/>
    <property type="project" value="InterPro"/>
</dbReference>
<feature type="domain" description="3'-5' exonuclease" evidence="6">
    <location>
        <begin position="26"/>
        <end position="195"/>
    </location>
</feature>
<dbReference type="InterPro" id="IPR051132">
    <property type="entry name" value="3-5_Exonuclease_domain"/>
</dbReference>
<dbReference type="PANTHER" id="PTHR13620">
    <property type="entry name" value="3-5 EXONUCLEASE"/>
    <property type="match status" value="1"/>
</dbReference>
<dbReference type="EMBL" id="JAHXRF010000013">
    <property type="protein sequence ID" value="MBW4866146.1"/>
    <property type="molecule type" value="Genomic_DNA"/>
</dbReference>